<evidence type="ECO:0000313" key="2">
    <source>
        <dbReference type="Proteomes" id="UP001163731"/>
    </source>
</evidence>
<organism evidence="1 2">
    <name type="scientific">Chryseobacterium kimseyorum</name>
    <dbReference type="NCBI Taxonomy" id="2984028"/>
    <lineage>
        <taxon>Bacteria</taxon>
        <taxon>Pseudomonadati</taxon>
        <taxon>Bacteroidota</taxon>
        <taxon>Flavobacteriia</taxon>
        <taxon>Flavobacteriales</taxon>
        <taxon>Weeksellaceae</taxon>
        <taxon>Chryseobacterium group</taxon>
        <taxon>Chryseobacterium</taxon>
    </lineage>
</organism>
<keyword evidence="2" id="KW-1185">Reference proteome</keyword>
<comment type="caution">
    <text evidence="1">The sequence shown here is derived from an EMBL/GenBank/DDBJ whole genome shotgun (WGS) entry which is preliminary data.</text>
</comment>
<protein>
    <submittedName>
        <fullName evidence="1">Uncharacterized protein</fullName>
    </submittedName>
</protein>
<dbReference type="Proteomes" id="UP001163731">
    <property type="component" value="Unassembled WGS sequence"/>
</dbReference>
<accession>A0ABT3I3K7</accession>
<dbReference type="RefSeq" id="WP_264751784.1">
    <property type="nucleotide sequence ID" value="NZ_JAPDHW010000024.1"/>
</dbReference>
<evidence type="ECO:0000313" key="1">
    <source>
        <dbReference type="EMBL" id="MCW3170650.1"/>
    </source>
</evidence>
<gene>
    <name evidence="1" type="ORF">OMO38_19140</name>
</gene>
<name>A0ABT3I3K7_9FLAO</name>
<proteinExistence type="predicted"/>
<reference evidence="1" key="1">
    <citation type="submission" date="2022-10" db="EMBL/GenBank/DDBJ databases">
        <title>Chryseobacterium babae sp. nov. isolated from the gut of the beetle Oryctes rhinoceros, and Chryseobacterium kimseyorum sp. nov., isolated from a stick insect rearing cage.</title>
        <authorList>
            <person name="Shelomi M."/>
            <person name="Han C.-J."/>
            <person name="Chen W.-M."/>
            <person name="Chen H.-K."/>
            <person name="Liaw S.-J."/>
            <person name="Muhle E."/>
            <person name="Clermont D."/>
        </authorList>
    </citation>
    <scope>NUCLEOTIDE SEQUENCE</scope>
    <source>
        <strain evidence="1">09-1422</strain>
    </source>
</reference>
<dbReference type="EMBL" id="JAPDHW010000024">
    <property type="protein sequence ID" value="MCW3170650.1"/>
    <property type="molecule type" value="Genomic_DNA"/>
</dbReference>
<sequence length="122" mass="14375">MRDTNYITETLMEFIDDNPLDPNKLYNDGMLIIQEIAVEKNISFDATFRETWGLEPEVVMTFDDHYFENVDQRMIYVFFSAARDQDINDAVAYLWQIVTGEVFTEAVLVREIQFLLEKGVKF</sequence>